<organism evidence="4 5">
    <name type="scientific">Xylanimonas oleitrophica</name>
    <dbReference type="NCBI Taxonomy" id="2607479"/>
    <lineage>
        <taxon>Bacteria</taxon>
        <taxon>Bacillati</taxon>
        <taxon>Actinomycetota</taxon>
        <taxon>Actinomycetes</taxon>
        <taxon>Micrococcales</taxon>
        <taxon>Promicromonosporaceae</taxon>
        <taxon>Xylanimonas</taxon>
    </lineage>
</organism>
<feature type="region of interest" description="Disordered" evidence="2">
    <location>
        <begin position="1"/>
        <end position="20"/>
    </location>
</feature>
<keyword evidence="1" id="KW-0560">Oxidoreductase</keyword>
<dbReference type="InterPro" id="IPR036291">
    <property type="entry name" value="NAD(P)-bd_dom_sf"/>
</dbReference>
<accession>A0A2W5WVH5</accession>
<dbReference type="EMBL" id="QKWH01000001">
    <property type="protein sequence ID" value="PZR55307.1"/>
    <property type="molecule type" value="Genomic_DNA"/>
</dbReference>
<reference evidence="4 5" key="1">
    <citation type="submission" date="2018-06" db="EMBL/GenBank/DDBJ databases">
        <title>Whole genome sequencing of a novel hydrocarbon degrading bacterial strain, PW21 isolated from oil contaminated produced water sample.</title>
        <authorList>
            <person name="Nagkirti P."/>
            <person name="Shaikh A."/>
            <person name="Gowdaman V."/>
            <person name="Engineer A.E."/>
            <person name="Dagar S."/>
            <person name="Dhakephalkar P.K."/>
        </authorList>
    </citation>
    <scope>NUCLEOTIDE SEQUENCE [LARGE SCALE GENOMIC DNA]</scope>
    <source>
        <strain evidence="4 5">PW21</strain>
    </source>
</reference>
<gene>
    <name evidence="4" type="ORF">DNL40_02745</name>
</gene>
<dbReference type="Proteomes" id="UP000248783">
    <property type="component" value="Unassembled WGS sequence"/>
</dbReference>
<keyword evidence="5" id="KW-1185">Reference proteome</keyword>
<evidence type="ECO:0000256" key="1">
    <source>
        <dbReference type="ARBA" id="ARBA00023002"/>
    </source>
</evidence>
<dbReference type="SUPFAM" id="SSF51735">
    <property type="entry name" value="NAD(P)-binding Rossmann-fold domains"/>
    <property type="match status" value="1"/>
</dbReference>
<dbReference type="Gene3D" id="3.40.50.720">
    <property type="entry name" value="NAD(P)-binding Rossmann-like Domain"/>
    <property type="match status" value="1"/>
</dbReference>
<dbReference type="GO" id="GO:0016491">
    <property type="term" value="F:oxidoreductase activity"/>
    <property type="evidence" value="ECO:0007669"/>
    <property type="project" value="UniProtKB-KW"/>
</dbReference>
<dbReference type="InterPro" id="IPR028939">
    <property type="entry name" value="P5C_Rdtase_cat_N"/>
</dbReference>
<protein>
    <submittedName>
        <fullName evidence="4">NADP oxidoreductase</fullName>
    </submittedName>
</protein>
<dbReference type="PANTHER" id="PTHR14239">
    <property type="entry name" value="DUDULIN-RELATED"/>
    <property type="match status" value="1"/>
</dbReference>
<dbReference type="Pfam" id="PF03807">
    <property type="entry name" value="F420_oxidored"/>
    <property type="match status" value="1"/>
</dbReference>
<comment type="caution">
    <text evidence="4">The sequence shown here is derived from an EMBL/GenBank/DDBJ whole genome shotgun (WGS) entry which is preliminary data.</text>
</comment>
<evidence type="ECO:0000256" key="2">
    <source>
        <dbReference type="SAM" id="MobiDB-lite"/>
    </source>
</evidence>
<name>A0A2W5WVH5_9MICO</name>
<evidence type="ECO:0000313" key="4">
    <source>
        <dbReference type="EMBL" id="PZR55307.1"/>
    </source>
</evidence>
<dbReference type="RefSeq" id="WP_111249671.1">
    <property type="nucleotide sequence ID" value="NZ_QKWH01000001.1"/>
</dbReference>
<feature type="domain" description="Pyrroline-5-carboxylate reductase catalytic N-terminal" evidence="3">
    <location>
        <begin position="30"/>
        <end position="116"/>
    </location>
</feature>
<evidence type="ECO:0000259" key="3">
    <source>
        <dbReference type="Pfam" id="PF03807"/>
    </source>
</evidence>
<proteinExistence type="predicted"/>
<evidence type="ECO:0000313" key="5">
    <source>
        <dbReference type="Proteomes" id="UP000248783"/>
    </source>
</evidence>
<dbReference type="InterPro" id="IPR051267">
    <property type="entry name" value="STEAP_metalloreductase"/>
</dbReference>
<dbReference type="AlphaFoldDB" id="A0A2W5WVH5"/>
<sequence>MTSNSARVARHPPWRTSPSGRTVGGMAITGIIGSGHVGSTIARLALGAGDEVVLANSRGPETLQGLVEDLGPGASAATAAEAAARADLVVVSVPLTAFGSLPAAELAGKPVLDTCNYYPDRDGRIPELDSEETTTSELLARALPGAHVIKAFNNINFHHMWTLARPTGSTERSVLPVAGDDPTPEAARAKQLVIAFLDRVGWGAYDVGPLAEGWRFQRDTPAYVRPYDPDELAYWPPRSDGRQVTAEQMAELIAGAKRYRDM</sequence>